<protein>
    <submittedName>
        <fullName evidence="2">Uncharacterized conserved protein, DUF2336 family</fullName>
    </submittedName>
</protein>
<dbReference type="OrthoDB" id="9798569at2"/>
<evidence type="ECO:0000256" key="1">
    <source>
        <dbReference type="SAM" id="MobiDB-lite"/>
    </source>
</evidence>
<dbReference type="Pfam" id="PF10098">
    <property type="entry name" value="DUF2336"/>
    <property type="match status" value="1"/>
</dbReference>
<gene>
    <name evidence="2" type="ORF">SAMN05421508_107175</name>
</gene>
<proteinExistence type="predicted"/>
<evidence type="ECO:0000313" key="3">
    <source>
        <dbReference type="Proteomes" id="UP000219621"/>
    </source>
</evidence>
<dbReference type="InterPro" id="IPR019285">
    <property type="entry name" value="DUF2336"/>
</dbReference>
<dbReference type="EMBL" id="OCNJ01000007">
    <property type="protein sequence ID" value="SOD98064.1"/>
    <property type="molecule type" value="Genomic_DNA"/>
</dbReference>
<reference evidence="2 3" key="1">
    <citation type="submission" date="2017-09" db="EMBL/GenBank/DDBJ databases">
        <authorList>
            <person name="Ehlers B."/>
            <person name="Leendertz F.H."/>
        </authorList>
    </citation>
    <scope>NUCLEOTIDE SEQUENCE [LARGE SCALE GENOMIC DNA]</scope>
    <source>
        <strain evidence="2 3">USBA 140</strain>
    </source>
</reference>
<dbReference type="AlphaFoldDB" id="A0A286GSW8"/>
<dbReference type="RefSeq" id="WP_097280275.1">
    <property type="nucleotide sequence ID" value="NZ_OCNJ01000007.1"/>
</dbReference>
<organism evidence="2 3">
    <name type="scientific">Caenispirillum bisanense</name>
    <dbReference type="NCBI Taxonomy" id="414052"/>
    <lineage>
        <taxon>Bacteria</taxon>
        <taxon>Pseudomonadati</taxon>
        <taxon>Pseudomonadota</taxon>
        <taxon>Alphaproteobacteria</taxon>
        <taxon>Rhodospirillales</taxon>
        <taxon>Novispirillaceae</taxon>
        <taxon>Caenispirillum</taxon>
    </lineage>
</organism>
<name>A0A286GSW8_9PROT</name>
<keyword evidence="3" id="KW-1185">Reference proteome</keyword>
<accession>A0A286GSW8</accession>
<feature type="compositionally biased region" description="Basic and acidic residues" evidence="1">
    <location>
        <begin position="1"/>
        <end position="12"/>
    </location>
</feature>
<dbReference type="Proteomes" id="UP000219621">
    <property type="component" value="Unassembled WGS sequence"/>
</dbReference>
<evidence type="ECO:0000313" key="2">
    <source>
        <dbReference type="EMBL" id="SOD98064.1"/>
    </source>
</evidence>
<feature type="region of interest" description="Disordered" evidence="1">
    <location>
        <begin position="1"/>
        <end position="25"/>
    </location>
</feature>
<dbReference type="InterPro" id="IPR014598">
    <property type="entry name" value="UCP035865"/>
</dbReference>
<sequence length="377" mass="41789">MAEQKLTAEDVNRLLSDPSGEARSETADKLARQFGELELTESERQLAVDIFRIMVRDAEVRVRRALAVNLKENPLVPHDVALSLARDVTQVALPILEFSTVLNTEDLVEIVRSQDREKQKAVARRETVDAKVADELVERGDVEVAATLAGNEGAELSESALLRIVDRFGDEEAVQNPLAHRAVLPVTVAEKLVTRVSETLRSHILENHELPADVAADLVLQSRERATIGLSSESTEDEVERLVIQMQDHGRLTPSIILRAVCMGDVKFCEYALAVRAGIPIINARQLIHDAGSLGLKGIFEKAGLPKTFYPAVRAAVDVARETDYDGEENDRERYSRRMIERVLTQYGDLGVDFENSDLEYLLAKMNTLPPTLHVGA</sequence>
<dbReference type="PIRSF" id="PIRSF035865">
    <property type="entry name" value="UCP035865"/>
    <property type="match status" value="1"/>
</dbReference>